<sequence length="207" mass="24569">MTPEEQQRLFFNRILSDPADSRPRWAYPYVRPSTHAAHASRNRSTSIDHLINLPVEQQQQSHMNESQWMRLMAQEIDQAWRPIFVKRQTIFSVPRALFEVRPRSYCPRVVTIGPLCRKLEPTPMDSCKALCIKEFMSRRNMRLDELMDHTITDPENLRNVYFGLPKYNTETLKLLLTLDAVFIHEFLFFMSRDFSPEEEETSYQCHS</sequence>
<reference evidence="1" key="1">
    <citation type="submission" date="2021-01" db="EMBL/GenBank/DDBJ databases">
        <title>Adiantum capillus-veneris genome.</title>
        <authorList>
            <person name="Fang Y."/>
            <person name="Liao Q."/>
        </authorList>
    </citation>
    <scope>NUCLEOTIDE SEQUENCE</scope>
    <source>
        <strain evidence="1">H3</strain>
        <tissue evidence="1">Leaf</tissue>
    </source>
</reference>
<evidence type="ECO:0000313" key="2">
    <source>
        <dbReference type="Proteomes" id="UP000886520"/>
    </source>
</evidence>
<dbReference type="AlphaFoldDB" id="A0A9D4U1X6"/>
<dbReference type="OrthoDB" id="1416955at2759"/>
<comment type="caution">
    <text evidence="1">The sequence shown here is derived from an EMBL/GenBank/DDBJ whole genome shotgun (WGS) entry which is preliminary data.</text>
</comment>
<dbReference type="Pfam" id="PF03140">
    <property type="entry name" value="DUF247"/>
    <property type="match status" value="1"/>
</dbReference>
<protein>
    <submittedName>
        <fullName evidence="1">Uncharacterized protein</fullName>
    </submittedName>
</protein>
<evidence type="ECO:0000313" key="1">
    <source>
        <dbReference type="EMBL" id="KAI5059415.1"/>
    </source>
</evidence>
<dbReference type="EMBL" id="JABFUD020000025">
    <property type="protein sequence ID" value="KAI5059415.1"/>
    <property type="molecule type" value="Genomic_DNA"/>
</dbReference>
<accession>A0A9D4U1X6</accession>
<name>A0A9D4U1X6_ADICA</name>
<dbReference type="Proteomes" id="UP000886520">
    <property type="component" value="Chromosome 25"/>
</dbReference>
<dbReference type="PANTHER" id="PTHR31170">
    <property type="entry name" value="BNAC04G53230D PROTEIN"/>
    <property type="match status" value="1"/>
</dbReference>
<proteinExistence type="predicted"/>
<organism evidence="1 2">
    <name type="scientific">Adiantum capillus-veneris</name>
    <name type="common">Maidenhair fern</name>
    <dbReference type="NCBI Taxonomy" id="13818"/>
    <lineage>
        <taxon>Eukaryota</taxon>
        <taxon>Viridiplantae</taxon>
        <taxon>Streptophyta</taxon>
        <taxon>Embryophyta</taxon>
        <taxon>Tracheophyta</taxon>
        <taxon>Polypodiopsida</taxon>
        <taxon>Polypodiidae</taxon>
        <taxon>Polypodiales</taxon>
        <taxon>Pteridineae</taxon>
        <taxon>Pteridaceae</taxon>
        <taxon>Vittarioideae</taxon>
        <taxon>Adiantum</taxon>
    </lineage>
</organism>
<keyword evidence="2" id="KW-1185">Reference proteome</keyword>
<gene>
    <name evidence="1" type="ORF">GOP47_0025734</name>
</gene>
<dbReference type="InterPro" id="IPR004158">
    <property type="entry name" value="DUF247_pln"/>
</dbReference>
<dbReference type="PANTHER" id="PTHR31170:SF25">
    <property type="entry name" value="BNAA09G04570D PROTEIN"/>
    <property type="match status" value="1"/>
</dbReference>